<dbReference type="SUPFAM" id="SSF47473">
    <property type="entry name" value="EF-hand"/>
    <property type="match status" value="1"/>
</dbReference>
<feature type="domain" description="EF-hand" evidence="2">
    <location>
        <begin position="39"/>
        <end position="74"/>
    </location>
</feature>
<dbReference type="CDD" id="cd00051">
    <property type="entry name" value="EFh"/>
    <property type="match status" value="1"/>
</dbReference>
<dbReference type="InterPro" id="IPR018247">
    <property type="entry name" value="EF_Hand_1_Ca_BS"/>
</dbReference>
<protein>
    <recommendedName>
        <fullName evidence="2">EF-hand domain-containing protein</fullName>
    </recommendedName>
</protein>
<dbReference type="InterPro" id="IPR011992">
    <property type="entry name" value="EF-hand-dom_pair"/>
</dbReference>
<evidence type="ECO:0000313" key="3">
    <source>
        <dbReference type="EMBL" id="PZR32603.1"/>
    </source>
</evidence>
<dbReference type="Gene3D" id="1.10.238.10">
    <property type="entry name" value="EF-hand"/>
    <property type="match status" value="2"/>
</dbReference>
<dbReference type="PANTHER" id="PTHR10827:SF85">
    <property type="entry name" value="CALCIUM-BINDING PROTEIN"/>
    <property type="match status" value="1"/>
</dbReference>
<dbReference type="Pfam" id="PF13202">
    <property type="entry name" value="EF-hand_5"/>
    <property type="match status" value="3"/>
</dbReference>
<dbReference type="EMBL" id="QFQZ01000057">
    <property type="protein sequence ID" value="PZR32603.1"/>
    <property type="molecule type" value="Genomic_DNA"/>
</dbReference>
<dbReference type="SMART" id="SM00054">
    <property type="entry name" value="EFh"/>
    <property type="match status" value="2"/>
</dbReference>
<organism evidence="3 4">
    <name type="scientific">Caulobacter segnis</name>
    <dbReference type="NCBI Taxonomy" id="88688"/>
    <lineage>
        <taxon>Bacteria</taxon>
        <taxon>Pseudomonadati</taxon>
        <taxon>Pseudomonadota</taxon>
        <taxon>Alphaproteobacteria</taxon>
        <taxon>Caulobacterales</taxon>
        <taxon>Caulobacteraceae</taxon>
        <taxon>Caulobacter</taxon>
    </lineage>
</organism>
<dbReference type="PROSITE" id="PS50222">
    <property type="entry name" value="EF_HAND_2"/>
    <property type="match status" value="2"/>
</dbReference>
<evidence type="ECO:0000259" key="2">
    <source>
        <dbReference type="PROSITE" id="PS50222"/>
    </source>
</evidence>
<evidence type="ECO:0000256" key="1">
    <source>
        <dbReference type="SAM" id="SignalP"/>
    </source>
</evidence>
<dbReference type="PROSITE" id="PS00018">
    <property type="entry name" value="EF_HAND_1"/>
    <property type="match status" value="2"/>
</dbReference>
<evidence type="ECO:0000313" key="4">
    <source>
        <dbReference type="Proteomes" id="UP000249393"/>
    </source>
</evidence>
<feature type="signal peptide" evidence="1">
    <location>
        <begin position="1"/>
        <end position="21"/>
    </location>
</feature>
<name>A0A2W5V427_9CAUL</name>
<reference evidence="3 4" key="1">
    <citation type="submission" date="2017-08" db="EMBL/GenBank/DDBJ databases">
        <title>Infants hospitalized years apart are colonized by the same room-sourced microbial strains.</title>
        <authorList>
            <person name="Brooks B."/>
            <person name="Olm M.R."/>
            <person name="Firek B.A."/>
            <person name="Baker R."/>
            <person name="Thomas B.C."/>
            <person name="Morowitz M.J."/>
            <person name="Banfield J.F."/>
        </authorList>
    </citation>
    <scope>NUCLEOTIDE SEQUENCE [LARGE SCALE GENOMIC DNA]</scope>
    <source>
        <strain evidence="3">S2_003_000_R2_4</strain>
    </source>
</reference>
<sequence>MIKRTLIAAGAVLAVAAPALAQTSAPSSQAPAGMTLEQFQAKNTDKMFERLDTNKDGKISPEEFAAFREGNAKADAAATKAGKRGQRMFARFDKDKDGALSRAEASDVLAWRFKRMDKNNDGILTIEELQAKGGKAKVGV</sequence>
<accession>A0A2W5V427</accession>
<gene>
    <name evidence="3" type="ORF">DI526_16145</name>
</gene>
<proteinExistence type="predicted"/>
<dbReference type="PANTHER" id="PTHR10827">
    <property type="entry name" value="RETICULOCALBIN"/>
    <property type="match status" value="1"/>
</dbReference>
<keyword evidence="1" id="KW-0732">Signal</keyword>
<dbReference type="AlphaFoldDB" id="A0A2W5V427"/>
<feature type="domain" description="EF-hand" evidence="2">
    <location>
        <begin position="80"/>
        <end position="115"/>
    </location>
</feature>
<dbReference type="RefSeq" id="WP_304280232.1">
    <property type="nucleotide sequence ID" value="NZ_QFQZ01000057.1"/>
</dbReference>
<comment type="caution">
    <text evidence="3">The sequence shown here is derived from an EMBL/GenBank/DDBJ whole genome shotgun (WGS) entry which is preliminary data.</text>
</comment>
<dbReference type="InterPro" id="IPR002048">
    <property type="entry name" value="EF_hand_dom"/>
</dbReference>
<feature type="chain" id="PRO_5016176252" description="EF-hand domain-containing protein" evidence="1">
    <location>
        <begin position="22"/>
        <end position="140"/>
    </location>
</feature>
<dbReference type="GO" id="GO:0005509">
    <property type="term" value="F:calcium ion binding"/>
    <property type="evidence" value="ECO:0007669"/>
    <property type="project" value="InterPro"/>
</dbReference>
<dbReference type="Proteomes" id="UP000249393">
    <property type="component" value="Unassembled WGS sequence"/>
</dbReference>